<dbReference type="KEGG" id="vpy:HZI73_16145"/>
<comment type="similarity">
    <text evidence="1">Belongs to the bacterial solute-binding protein 9 family.</text>
</comment>
<feature type="signal peptide" evidence="5">
    <location>
        <begin position="1"/>
        <end position="23"/>
    </location>
</feature>
<dbReference type="Proteomes" id="UP000683246">
    <property type="component" value="Chromosome"/>
</dbReference>
<protein>
    <submittedName>
        <fullName evidence="6">Zinc ABC transporter substrate-binding protein</fullName>
    </submittedName>
</protein>
<feature type="compositionally biased region" description="Basic and acidic residues" evidence="4">
    <location>
        <begin position="122"/>
        <end position="213"/>
    </location>
</feature>
<evidence type="ECO:0000313" key="6">
    <source>
        <dbReference type="EMBL" id="QUI23728.1"/>
    </source>
</evidence>
<evidence type="ECO:0000256" key="4">
    <source>
        <dbReference type="SAM" id="MobiDB-lite"/>
    </source>
</evidence>
<dbReference type="EMBL" id="CP058649">
    <property type="protein sequence ID" value="QUI23728.1"/>
    <property type="molecule type" value="Genomic_DNA"/>
</dbReference>
<keyword evidence="7" id="KW-1185">Reference proteome</keyword>
<feature type="chain" id="PRO_5035285287" evidence="5">
    <location>
        <begin position="24"/>
        <end position="369"/>
    </location>
</feature>
<keyword evidence="3 5" id="KW-0732">Signal</keyword>
<evidence type="ECO:0000256" key="2">
    <source>
        <dbReference type="ARBA" id="ARBA00022448"/>
    </source>
</evidence>
<gene>
    <name evidence="6" type="ORF">HZI73_16145</name>
</gene>
<dbReference type="Gene3D" id="3.40.50.1980">
    <property type="entry name" value="Nitrogenase molybdenum iron protein domain"/>
    <property type="match status" value="3"/>
</dbReference>
<dbReference type="PANTHER" id="PTHR42953:SF3">
    <property type="entry name" value="HIGH-AFFINITY ZINC UPTAKE SYSTEM PROTEIN ZNUA"/>
    <property type="match status" value="1"/>
</dbReference>
<feature type="region of interest" description="Disordered" evidence="4">
    <location>
        <begin position="122"/>
        <end position="215"/>
    </location>
</feature>
<dbReference type="GO" id="GO:0046872">
    <property type="term" value="F:metal ion binding"/>
    <property type="evidence" value="ECO:0007669"/>
    <property type="project" value="InterPro"/>
</dbReference>
<evidence type="ECO:0000256" key="3">
    <source>
        <dbReference type="ARBA" id="ARBA00022729"/>
    </source>
</evidence>
<dbReference type="Pfam" id="PF01297">
    <property type="entry name" value="ZnuA"/>
    <property type="match status" value="1"/>
</dbReference>
<proteinExistence type="inferred from homology"/>
<dbReference type="GO" id="GO:0030001">
    <property type="term" value="P:metal ion transport"/>
    <property type="evidence" value="ECO:0007669"/>
    <property type="project" value="InterPro"/>
</dbReference>
<dbReference type="RefSeq" id="WP_212694414.1">
    <property type="nucleotide sequence ID" value="NZ_CP058649.1"/>
</dbReference>
<dbReference type="PANTHER" id="PTHR42953">
    <property type="entry name" value="HIGH-AFFINITY ZINC UPTAKE SYSTEM PROTEIN ZNUA-RELATED"/>
    <property type="match status" value="1"/>
</dbReference>
<dbReference type="SUPFAM" id="SSF53807">
    <property type="entry name" value="Helical backbone' metal receptor"/>
    <property type="match status" value="1"/>
</dbReference>
<sequence>MKKMIYVLILMLTLSGCTSNEKATEKLNVAVTIQPEIGFVEAVMGDLGTVTAVIPPGNSPANYQPSPKELTAISDADVYFSIGVPAEHNILPKIISNKTDVVSLLETVEEVYPLRQIEKHVHKTSDEHHEDEAHHDHEDEGDHDHENAADHDHENEEDHDHEDAAGHDHENEGDHDHEDAADHDHENEGDHDHKDAVDHENEADHDHDHEGVDPHIWMSPKRVIVMIEKIAETLSNIDPQNKEHYDANAKSFITELEALDQEIKDALADSNLESFIIYHPSMGYFADDYNLEMHVIEEGGKEATINTMTNIIELAKEKNIQVVFYQEEFDSKQAKIIASEVNGRAIPLDILSKDYVENMKKLLNLLLSN</sequence>
<evidence type="ECO:0000256" key="5">
    <source>
        <dbReference type="SAM" id="SignalP"/>
    </source>
</evidence>
<organism evidence="6 7">
    <name type="scientific">Vallitalea pronyensis</name>
    <dbReference type="NCBI Taxonomy" id="1348613"/>
    <lineage>
        <taxon>Bacteria</taxon>
        <taxon>Bacillati</taxon>
        <taxon>Bacillota</taxon>
        <taxon>Clostridia</taxon>
        <taxon>Lachnospirales</taxon>
        <taxon>Vallitaleaceae</taxon>
        <taxon>Vallitalea</taxon>
    </lineage>
</organism>
<evidence type="ECO:0000313" key="7">
    <source>
        <dbReference type="Proteomes" id="UP000683246"/>
    </source>
</evidence>
<reference evidence="6" key="1">
    <citation type="submission" date="2020-07" db="EMBL/GenBank/DDBJ databases">
        <title>Vallitalea pronyensis genome.</title>
        <authorList>
            <person name="Postec A."/>
        </authorList>
    </citation>
    <scope>NUCLEOTIDE SEQUENCE</scope>
    <source>
        <strain evidence="6">FatNI3</strain>
    </source>
</reference>
<evidence type="ECO:0000256" key="1">
    <source>
        <dbReference type="ARBA" id="ARBA00011028"/>
    </source>
</evidence>
<dbReference type="AlphaFoldDB" id="A0A8J8SHS7"/>
<dbReference type="PROSITE" id="PS51257">
    <property type="entry name" value="PROKAR_LIPOPROTEIN"/>
    <property type="match status" value="1"/>
</dbReference>
<dbReference type="InterPro" id="IPR050492">
    <property type="entry name" value="Bact_metal-bind_prot9"/>
</dbReference>
<keyword evidence="2" id="KW-0813">Transport</keyword>
<name>A0A8J8SHS7_9FIRM</name>
<dbReference type="InterPro" id="IPR006127">
    <property type="entry name" value="ZnuA-like"/>
</dbReference>
<accession>A0A8J8SHS7</accession>